<reference evidence="1 2" key="1">
    <citation type="submission" date="2024-10" db="EMBL/GenBank/DDBJ databases">
        <title>The Natural Products Discovery Center: Release of the First 8490 Sequenced Strains for Exploring Actinobacteria Biosynthetic Diversity.</title>
        <authorList>
            <person name="Kalkreuter E."/>
            <person name="Kautsar S.A."/>
            <person name="Yang D."/>
            <person name="Bader C.D."/>
            <person name="Teijaro C.N."/>
            <person name="Fluegel L."/>
            <person name="Davis C.M."/>
            <person name="Simpson J.R."/>
            <person name="Lauterbach L."/>
            <person name="Steele A.D."/>
            <person name="Gui C."/>
            <person name="Meng S."/>
            <person name="Li G."/>
            <person name="Viehrig K."/>
            <person name="Ye F."/>
            <person name="Su P."/>
            <person name="Kiefer A.F."/>
            <person name="Nichols A."/>
            <person name="Cepeda A.J."/>
            <person name="Yan W."/>
            <person name="Fan B."/>
            <person name="Jiang Y."/>
            <person name="Adhikari A."/>
            <person name="Zheng C.-J."/>
            <person name="Schuster L."/>
            <person name="Cowan T.M."/>
            <person name="Smanski M.J."/>
            <person name="Chevrette M.G."/>
            <person name="De Carvalho L.P.S."/>
            <person name="Shen B."/>
        </authorList>
    </citation>
    <scope>NUCLEOTIDE SEQUENCE [LARGE SCALE GENOMIC DNA]</scope>
    <source>
        <strain evidence="1 2">NPDC004045</strain>
    </source>
</reference>
<evidence type="ECO:0000313" key="1">
    <source>
        <dbReference type="EMBL" id="MFF0543157.1"/>
    </source>
</evidence>
<evidence type="ECO:0000313" key="2">
    <source>
        <dbReference type="Proteomes" id="UP001601444"/>
    </source>
</evidence>
<dbReference type="InterPro" id="IPR053847">
    <property type="entry name" value="DUF6928"/>
</dbReference>
<comment type="caution">
    <text evidence="1">The sequence shown here is derived from an EMBL/GenBank/DDBJ whole genome shotgun (WGS) entry which is preliminary data.</text>
</comment>
<name>A0ABW6PL82_9NOCA</name>
<accession>A0ABW6PL82</accession>
<keyword evidence="2" id="KW-1185">Reference proteome</keyword>
<dbReference type="Pfam" id="PF21997">
    <property type="entry name" value="DUF6928"/>
    <property type="match status" value="1"/>
</dbReference>
<dbReference type="Proteomes" id="UP001601444">
    <property type="component" value="Unassembled WGS sequence"/>
</dbReference>
<proteinExistence type="predicted"/>
<organism evidence="1 2">
    <name type="scientific">Nocardia thailandica</name>
    <dbReference type="NCBI Taxonomy" id="257275"/>
    <lineage>
        <taxon>Bacteria</taxon>
        <taxon>Bacillati</taxon>
        <taxon>Actinomycetota</taxon>
        <taxon>Actinomycetes</taxon>
        <taxon>Mycobacteriales</taxon>
        <taxon>Nocardiaceae</taxon>
        <taxon>Nocardia</taxon>
    </lineage>
</organism>
<protein>
    <submittedName>
        <fullName evidence="1">DUF6928 family protein</fullName>
    </submittedName>
</protein>
<sequence>MGWNASGFIVAGEFDPGALPDIRRRTGERAEFPTGSSAVAGLGVARLGGWTVVADPDLDVVFDDAALEAIPAPRVLTFFAHSVSDTYGFAWFADGRLRRRLITAESEVVEEAGEALPEESHRGEFVDEDFVFDLIERLTGLGWDAVAEAEYEIWAARPGEGA</sequence>
<dbReference type="RefSeq" id="WP_387699816.1">
    <property type="nucleotide sequence ID" value="NZ_JBIAMX010000004.1"/>
</dbReference>
<dbReference type="EMBL" id="JBIAMX010000004">
    <property type="protein sequence ID" value="MFF0543157.1"/>
    <property type="molecule type" value="Genomic_DNA"/>
</dbReference>
<gene>
    <name evidence="1" type="ORF">ACFYTF_09980</name>
</gene>